<reference evidence="2 3" key="1">
    <citation type="submission" date="2018-06" db="EMBL/GenBank/DDBJ databases">
        <title>Draft Genome Sequence of a Novel Marine Bacterium Related to the Verrucomicrobia.</title>
        <authorList>
            <person name="Vosseberg J."/>
            <person name="Martijn J."/>
            <person name="Ettema T.J.G."/>
        </authorList>
    </citation>
    <scope>NUCLEOTIDE SEQUENCE [LARGE SCALE GENOMIC DNA]</scope>
    <source>
        <strain evidence="2">TARA_B100001123</strain>
    </source>
</reference>
<dbReference type="Proteomes" id="UP000247465">
    <property type="component" value="Chromosome"/>
</dbReference>
<dbReference type="InterPro" id="IPR050177">
    <property type="entry name" value="Lipid_A_modif_metabolic_enz"/>
</dbReference>
<dbReference type="PANTHER" id="PTHR43245">
    <property type="entry name" value="BIFUNCTIONAL POLYMYXIN RESISTANCE PROTEIN ARNA"/>
    <property type="match status" value="1"/>
</dbReference>
<evidence type="ECO:0000313" key="3">
    <source>
        <dbReference type="Proteomes" id="UP000247465"/>
    </source>
</evidence>
<keyword evidence="2" id="KW-0560">Oxidoreductase</keyword>
<gene>
    <name evidence="2" type="primary">udh_6</name>
    <name evidence="2" type="ORF">DF168_01450</name>
</gene>
<evidence type="ECO:0000313" key="2">
    <source>
        <dbReference type="EMBL" id="AWT60247.1"/>
    </source>
</evidence>
<dbReference type="GO" id="GO:0050388">
    <property type="term" value="F:uronate dehydrogenase activity"/>
    <property type="evidence" value="ECO:0007669"/>
    <property type="project" value="UniProtKB-EC"/>
</dbReference>
<evidence type="ECO:0000259" key="1">
    <source>
        <dbReference type="Pfam" id="PF01370"/>
    </source>
</evidence>
<dbReference type="EC" id="1.1.1.203" evidence="2"/>
<dbReference type="SUPFAM" id="SSF51735">
    <property type="entry name" value="NAD(P)-binding Rossmann-fold domains"/>
    <property type="match status" value="1"/>
</dbReference>
<dbReference type="InterPro" id="IPR001509">
    <property type="entry name" value="Epimerase_deHydtase"/>
</dbReference>
<protein>
    <submittedName>
        <fullName evidence="2">Uronate dehydrogenase</fullName>
        <ecNumber evidence="2">1.1.1.203</ecNumber>
    </submittedName>
</protein>
<proteinExistence type="predicted"/>
<sequence length="253" mass="28677">MKVLILGGNGMLGPWVVKALEGRHQLRVTDINELPSGSHEFVQLDVSDLEGVIAAAEGMDAIINLSVLRDDRKLAFDVSTQGNYNMMVAAREWGIRRVINTGPHFQMVGPQYEDWDFHLNPEMPPAPGTRLYPLSKALGQEICRIFSEHYDIELLTLLYYHMVHPDHLLGGQNCTRLLHADLCPQSVAWPDAGDAIRCALEIDSHKLPSKCETFFISTDLPHDKIRNDKIRKILGFNPRYHLETLWTKWLGSK</sequence>
<dbReference type="AlphaFoldDB" id="A0A2Z4AJB0"/>
<dbReference type="Gene3D" id="3.40.50.720">
    <property type="entry name" value="NAD(P)-binding Rossmann-like Domain"/>
    <property type="match status" value="1"/>
</dbReference>
<organism evidence="2 3">
    <name type="scientific">Candidatus Moanibacter tarae</name>
    <dbReference type="NCBI Taxonomy" id="2200854"/>
    <lineage>
        <taxon>Bacteria</taxon>
        <taxon>Pseudomonadati</taxon>
        <taxon>Verrucomicrobiota</taxon>
        <taxon>Opitutia</taxon>
        <taxon>Puniceicoccales</taxon>
        <taxon>Puniceicoccales incertae sedis</taxon>
        <taxon>Candidatus Moanibacter</taxon>
    </lineage>
</organism>
<accession>A0A2Z4AJB0</accession>
<feature type="domain" description="NAD-dependent epimerase/dehydratase" evidence="1">
    <location>
        <begin position="3"/>
        <end position="165"/>
    </location>
</feature>
<dbReference type="InterPro" id="IPR036291">
    <property type="entry name" value="NAD(P)-bd_dom_sf"/>
</dbReference>
<dbReference type="KEGG" id="mtar:DF168_01450"/>
<dbReference type="EMBL" id="CP029803">
    <property type="protein sequence ID" value="AWT60247.1"/>
    <property type="molecule type" value="Genomic_DNA"/>
</dbReference>
<name>A0A2Z4AJB0_9BACT</name>
<dbReference type="Pfam" id="PF01370">
    <property type="entry name" value="Epimerase"/>
    <property type="match status" value="1"/>
</dbReference>